<dbReference type="EMBL" id="LLXU01000049">
    <property type="protein sequence ID" value="KRG46997.1"/>
    <property type="molecule type" value="Genomic_DNA"/>
</dbReference>
<keyword evidence="2" id="KW-1185">Reference proteome</keyword>
<sequence>MVHAYITALPARTGEADAMWTGGRPSPVPDDANLRSLEGLNSLRIESGEPTALDKNTPPQAVEVPVKLTARMSGGNRHYTGWYRLRPRVDGSGWEITSASLQPTLD</sequence>
<organism evidence="1 2">
    <name type="scientific">Stenotrophomonas panacihumi</name>
    <dbReference type="NCBI Taxonomy" id="676599"/>
    <lineage>
        <taxon>Bacteria</taxon>
        <taxon>Pseudomonadati</taxon>
        <taxon>Pseudomonadota</taxon>
        <taxon>Gammaproteobacteria</taxon>
        <taxon>Lysobacterales</taxon>
        <taxon>Lysobacteraceae</taxon>
        <taxon>Stenotrophomonas</taxon>
    </lineage>
</organism>
<proteinExistence type="predicted"/>
<accession>A0A0R0APC5</accession>
<dbReference type="Proteomes" id="UP000051802">
    <property type="component" value="Unassembled WGS sequence"/>
</dbReference>
<evidence type="ECO:0000313" key="2">
    <source>
        <dbReference type="Proteomes" id="UP000051802"/>
    </source>
</evidence>
<dbReference type="AlphaFoldDB" id="A0A0R0APC5"/>
<protein>
    <recommendedName>
        <fullName evidence="3">DUF4440 domain-containing protein</fullName>
    </recommendedName>
</protein>
<reference evidence="1 2" key="1">
    <citation type="submission" date="2015-10" db="EMBL/GenBank/DDBJ databases">
        <title>Genome sequencing and analysis of members of genus Stenotrophomonas.</title>
        <authorList>
            <person name="Patil P.P."/>
            <person name="Midha S."/>
            <person name="Patil P.B."/>
        </authorList>
    </citation>
    <scope>NUCLEOTIDE SEQUENCE [LARGE SCALE GENOMIC DNA]</scope>
    <source>
        <strain evidence="1 2">JCM 16536</strain>
    </source>
</reference>
<comment type="caution">
    <text evidence="1">The sequence shown here is derived from an EMBL/GenBank/DDBJ whole genome shotgun (WGS) entry which is preliminary data.</text>
</comment>
<evidence type="ECO:0008006" key="3">
    <source>
        <dbReference type="Google" id="ProtNLM"/>
    </source>
</evidence>
<evidence type="ECO:0000313" key="1">
    <source>
        <dbReference type="EMBL" id="KRG46997.1"/>
    </source>
</evidence>
<gene>
    <name evidence="1" type="ORF">ARC20_03870</name>
</gene>
<dbReference type="STRING" id="676599.ARC20_03870"/>
<name>A0A0R0APC5_9GAMM</name>
<dbReference type="OrthoDB" id="5988059at2"/>